<dbReference type="RefSeq" id="WP_259627900.1">
    <property type="nucleotide sequence ID" value="NZ_JANYMP010000024.1"/>
</dbReference>
<name>A0A9X2VTN3_9PSEU</name>
<dbReference type="Pfam" id="PF08044">
    <property type="entry name" value="DUF1707"/>
    <property type="match status" value="2"/>
</dbReference>
<sequence>MAVVDFALARGLLDQDRYEDLRQAVAKADYQDLPAVVADLPAPRWDAVPVTTPVDDLQREFAITLLDIAAQYDVLSGADRKWRTAFAARARTAADLLVLFLDVEPHLRRRRNDPAMLAGLERLAFVSEILQARGRGGLSREGFDSFLDRAALGEDLDTLRAELDSPNRDDQPRTARPAGLVFTGPAVADPPALDLDRARIAKYLEQALSEGRLGPGEHAARTILVWSATTARDLAKVVVDLPLPADEPLRDPSSNQRADHLVSPVERQTAFDWLDRAMAGGALTLWEYETRLDVAVRARTVRELARATAHLPPG</sequence>
<dbReference type="AlphaFoldDB" id="A0A9X2VTN3"/>
<dbReference type="PANTHER" id="PTHR40763:SF5">
    <property type="entry name" value="MEMBRANE PROTEIN"/>
    <property type="match status" value="1"/>
</dbReference>
<reference evidence="3" key="1">
    <citation type="submission" date="2022-08" db="EMBL/GenBank/DDBJ databases">
        <authorList>
            <person name="Tistechok S."/>
            <person name="Samborskyy M."/>
            <person name="Roman I."/>
        </authorList>
    </citation>
    <scope>NUCLEOTIDE SEQUENCE</scope>
    <source>
        <strain evidence="3">DSM 103496</strain>
    </source>
</reference>
<dbReference type="EMBL" id="JANYMP010000024">
    <property type="protein sequence ID" value="MCS7482434.1"/>
    <property type="molecule type" value="Genomic_DNA"/>
</dbReference>
<evidence type="ECO:0000256" key="1">
    <source>
        <dbReference type="SAM" id="MobiDB-lite"/>
    </source>
</evidence>
<dbReference type="PANTHER" id="PTHR40763">
    <property type="entry name" value="MEMBRANE PROTEIN-RELATED"/>
    <property type="match status" value="1"/>
</dbReference>
<feature type="compositionally biased region" description="Basic and acidic residues" evidence="1">
    <location>
        <begin position="162"/>
        <end position="173"/>
    </location>
</feature>
<keyword evidence="4" id="KW-1185">Reference proteome</keyword>
<organism evidence="3 4">
    <name type="scientific">Umezawaea endophytica</name>
    <dbReference type="NCBI Taxonomy" id="1654476"/>
    <lineage>
        <taxon>Bacteria</taxon>
        <taxon>Bacillati</taxon>
        <taxon>Actinomycetota</taxon>
        <taxon>Actinomycetes</taxon>
        <taxon>Pseudonocardiales</taxon>
        <taxon>Pseudonocardiaceae</taxon>
        <taxon>Umezawaea</taxon>
    </lineage>
</organism>
<proteinExistence type="predicted"/>
<evidence type="ECO:0000313" key="3">
    <source>
        <dbReference type="EMBL" id="MCS7482434.1"/>
    </source>
</evidence>
<accession>A0A9X2VTN3</accession>
<feature type="domain" description="DUF1707" evidence="2">
    <location>
        <begin position="262"/>
        <end position="312"/>
    </location>
</feature>
<dbReference type="Proteomes" id="UP001141259">
    <property type="component" value="Unassembled WGS sequence"/>
</dbReference>
<comment type="caution">
    <text evidence="3">The sequence shown here is derived from an EMBL/GenBank/DDBJ whole genome shotgun (WGS) entry which is preliminary data.</text>
</comment>
<gene>
    <name evidence="3" type="ORF">NZH93_36790</name>
</gene>
<evidence type="ECO:0000259" key="2">
    <source>
        <dbReference type="Pfam" id="PF08044"/>
    </source>
</evidence>
<protein>
    <submittedName>
        <fullName evidence="3">DUF1707 domain-containing protein</fullName>
    </submittedName>
</protein>
<feature type="domain" description="DUF1707" evidence="2">
    <location>
        <begin position="194"/>
        <end position="242"/>
    </location>
</feature>
<dbReference type="InterPro" id="IPR012551">
    <property type="entry name" value="DUF1707_SHOCT-like"/>
</dbReference>
<evidence type="ECO:0000313" key="4">
    <source>
        <dbReference type="Proteomes" id="UP001141259"/>
    </source>
</evidence>
<feature type="region of interest" description="Disordered" evidence="1">
    <location>
        <begin position="162"/>
        <end position="182"/>
    </location>
</feature>